<keyword evidence="1" id="KW-0812">Transmembrane</keyword>
<evidence type="ECO:0000256" key="1">
    <source>
        <dbReference type="SAM" id="Phobius"/>
    </source>
</evidence>
<reference evidence="2 3" key="1">
    <citation type="submission" date="2018-01" db="EMBL/GenBank/DDBJ databases">
        <title>Complete genome sequence of Streptomyces lunaelactis MM109T, a Ferroverdin A producer isolated from cave moonmilk deposits.</title>
        <authorList>
            <person name="Naome A."/>
            <person name="Martinet L."/>
            <person name="Maciejewska M."/>
            <person name="Anderssen S."/>
            <person name="Adam D."/>
            <person name="Tenconi E."/>
            <person name="Deflandre B."/>
            <person name="Arguelles-Arias A."/>
            <person name="Calusinska M."/>
            <person name="Copieters W."/>
            <person name="Karim L."/>
            <person name="Hanikenne M."/>
            <person name="Baurain D."/>
            <person name="van Wezel G."/>
            <person name="Smargiasso N."/>
            <person name="de Pauw E."/>
            <person name="Delfosse P."/>
            <person name="Rigali S."/>
        </authorList>
    </citation>
    <scope>NUCLEOTIDE SEQUENCE [LARGE SCALE GENOMIC DNA]</scope>
    <source>
        <strain evidence="2 3">MM109</strain>
    </source>
</reference>
<dbReference type="KEGG" id="slk:SLUN_32110"/>
<evidence type="ECO:0008006" key="4">
    <source>
        <dbReference type="Google" id="ProtNLM"/>
    </source>
</evidence>
<evidence type="ECO:0000313" key="2">
    <source>
        <dbReference type="EMBL" id="AVZ76157.1"/>
    </source>
</evidence>
<proteinExistence type="predicted"/>
<evidence type="ECO:0000313" key="3">
    <source>
        <dbReference type="Proteomes" id="UP000244201"/>
    </source>
</evidence>
<gene>
    <name evidence="2" type="ORF">SLUN_32110</name>
</gene>
<keyword evidence="3" id="KW-1185">Reference proteome</keyword>
<keyword evidence="1" id="KW-0472">Membrane</keyword>
<protein>
    <recommendedName>
        <fullName evidence="4">Two-component sensor histidine kinase</fullName>
    </recommendedName>
</protein>
<sequence>MGSGRPEETLVDAGDNFREQNARALLGDGGAVIDWSGPPLRQKEFDNVMGHKHTKGIAIGCGISLLITVGLVAAAFVGLAMLVDEARKDLIEPSVYNSVKAGDAEAEVRDKLPDGDSFFTEGLDDKGSGKPTGAECLSLMSTEDMDDQGRDHVFRFCFKDGKLIEKRSYWIVT</sequence>
<organism evidence="2 3">
    <name type="scientific">Streptomyces lunaelactis</name>
    <dbReference type="NCBI Taxonomy" id="1535768"/>
    <lineage>
        <taxon>Bacteria</taxon>
        <taxon>Bacillati</taxon>
        <taxon>Actinomycetota</taxon>
        <taxon>Actinomycetes</taxon>
        <taxon>Kitasatosporales</taxon>
        <taxon>Streptomycetaceae</taxon>
        <taxon>Streptomyces</taxon>
    </lineage>
</organism>
<dbReference type="Proteomes" id="UP000244201">
    <property type="component" value="Chromosome"/>
</dbReference>
<keyword evidence="1" id="KW-1133">Transmembrane helix</keyword>
<dbReference type="AlphaFoldDB" id="A0A2R4TAN6"/>
<accession>A0A2R4TAN6</accession>
<name>A0A2R4TAN6_9ACTN</name>
<dbReference type="EMBL" id="CP026304">
    <property type="protein sequence ID" value="AVZ76157.1"/>
    <property type="molecule type" value="Genomic_DNA"/>
</dbReference>
<feature type="transmembrane region" description="Helical" evidence="1">
    <location>
        <begin position="57"/>
        <end position="83"/>
    </location>
</feature>